<feature type="chain" id="PRO_5012165229" description="DUF4251 domain-containing protein" evidence="1">
    <location>
        <begin position="20"/>
        <end position="200"/>
    </location>
</feature>
<dbReference type="RefSeq" id="WP_078832025.1">
    <property type="nucleotide sequence ID" value="NZ_FUWH01000008.1"/>
</dbReference>
<dbReference type="OrthoDB" id="852824at2"/>
<protein>
    <recommendedName>
        <fullName evidence="4">DUF4251 domain-containing protein</fullName>
    </recommendedName>
</protein>
<evidence type="ECO:0000313" key="3">
    <source>
        <dbReference type="Proteomes" id="UP000190888"/>
    </source>
</evidence>
<reference evidence="2 3" key="1">
    <citation type="submission" date="2017-02" db="EMBL/GenBank/DDBJ databases">
        <authorList>
            <person name="Peterson S.W."/>
        </authorList>
    </citation>
    <scope>NUCLEOTIDE SEQUENCE [LARGE SCALE GENOMIC DNA]</scope>
    <source>
        <strain evidence="2 3">DSM 22335</strain>
    </source>
</reference>
<evidence type="ECO:0008006" key="4">
    <source>
        <dbReference type="Google" id="ProtNLM"/>
    </source>
</evidence>
<keyword evidence="1" id="KW-0732">Signal</keyword>
<gene>
    <name evidence="2" type="ORF">SAMN04488132_10890</name>
</gene>
<evidence type="ECO:0000313" key="2">
    <source>
        <dbReference type="EMBL" id="SKA02315.1"/>
    </source>
</evidence>
<organism evidence="2 3">
    <name type="scientific">Sediminibacterium ginsengisoli</name>
    <dbReference type="NCBI Taxonomy" id="413434"/>
    <lineage>
        <taxon>Bacteria</taxon>
        <taxon>Pseudomonadati</taxon>
        <taxon>Bacteroidota</taxon>
        <taxon>Chitinophagia</taxon>
        <taxon>Chitinophagales</taxon>
        <taxon>Chitinophagaceae</taxon>
        <taxon>Sediminibacterium</taxon>
    </lineage>
</organism>
<accession>A0A1T4QF29</accession>
<dbReference type="AlphaFoldDB" id="A0A1T4QF29"/>
<dbReference type="EMBL" id="FUWH01000008">
    <property type="protein sequence ID" value="SKA02315.1"/>
    <property type="molecule type" value="Genomic_DNA"/>
</dbReference>
<dbReference type="Proteomes" id="UP000190888">
    <property type="component" value="Unassembled WGS sequence"/>
</dbReference>
<feature type="signal peptide" evidence="1">
    <location>
        <begin position="1"/>
        <end position="19"/>
    </location>
</feature>
<name>A0A1T4QF29_9BACT</name>
<keyword evidence="3" id="KW-1185">Reference proteome</keyword>
<dbReference type="STRING" id="413434.SAMN04488132_10890"/>
<sequence length="200" mass="21609">MKKIIIAFIAVLFISSAQAQEFKKNLATAQTSYAAGKLQDAHFALQQIMQDLDITLGKEIMKLYPATLDSLKAIANSDNVSGSSGFAGVSIQRQYGSENHKAELNIVINSPLLNSLNAYLSSPILGAFGGDPNSKLIKVNGQKGRLTKESVSEDQKTTSYRIEIPLSNALLTLQCNSSSEKEMLAFANTIPVSQISQLLQ</sequence>
<evidence type="ECO:0000256" key="1">
    <source>
        <dbReference type="SAM" id="SignalP"/>
    </source>
</evidence>
<proteinExistence type="predicted"/>